<accession>A0AAC8QPS0</accession>
<dbReference type="AlphaFoldDB" id="A0AAC8QPS0"/>
<dbReference type="EMBL" id="CP011602">
    <property type="protein sequence ID" value="AKL12723.1"/>
    <property type="molecule type" value="Genomic_DNA"/>
</dbReference>
<gene>
    <name evidence="1" type="ORF">AB182_16055</name>
</gene>
<organism evidence="1 2">
    <name type="scientific">Phytobacter ursingii</name>
    <dbReference type="NCBI Taxonomy" id="1972431"/>
    <lineage>
        <taxon>Bacteria</taxon>
        <taxon>Pseudomonadati</taxon>
        <taxon>Pseudomonadota</taxon>
        <taxon>Gammaproteobacteria</taxon>
        <taxon>Enterobacterales</taxon>
        <taxon>Enterobacteriaceae</taxon>
        <taxon>Phytobacter</taxon>
    </lineage>
</organism>
<reference evidence="1 2" key="1">
    <citation type="submission" date="2015-06" db="EMBL/GenBank/DDBJ databases">
        <title>Rapid spread of a carbapenem resistance gene driven by multiple levels of genetic mobility.</title>
        <authorList>
            <person name="Sheppard A.E."/>
            <person name="Stoesser N."/>
            <person name="Wilson D."/>
            <person name="Sebra R."/>
            <person name="Kasarskis A."/>
            <person name="Anson L."/>
            <person name="Giess A."/>
            <person name="Pankhurst L."/>
            <person name="Vaughan A."/>
            <person name="Grim C.J."/>
            <person name="Cox H."/>
            <person name="Yeh A."/>
            <person name="Sifri C.D."/>
            <person name="Walker S."/>
            <person name="Peto T.E."/>
            <person name="Crook D.W."/>
            <person name="Mathers A.J."/>
        </authorList>
    </citation>
    <scope>NUCLEOTIDE SEQUENCE [LARGE SCALE GENOMIC DNA]</scope>
    <source>
        <strain evidence="1 2">CAV1151</strain>
    </source>
</reference>
<proteinExistence type="predicted"/>
<protein>
    <submittedName>
        <fullName evidence="1">Uncharacterized protein</fullName>
    </submittedName>
</protein>
<sequence>MYQIATDKISAMNKILINGIQSQRLSALLSSASVKHNDSPSDNIPAQGDFNMLVCLKQNRDGSKLVLCFY</sequence>
<name>A0AAC8QPS0_9ENTR</name>
<evidence type="ECO:0000313" key="2">
    <source>
        <dbReference type="Proteomes" id="UP000035479"/>
    </source>
</evidence>
<dbReference type="KEGG" id="kin:AB182_16055"/>
<evidence type="ECO:0000313" key="1">
    <source>
        <dbReference type="EMBL" id="AKL12723.1"/>
    </source>
</evidence>
<dbReference type="Proteomes" id="UP000035479">
    <property type="component" value="Chromosome"/>
</dbReference>